<dbReference type="Proteomes" id="UP000663879">
    <property type="component" value="Unassembled WGS sequence"/>
</dbReference>
<organism evidence="3 4">
    <name type="scientific">Brachionus calyciflorus</name>
    <dbReference type="NCBI Taxonomy" id="104777"/>
    <lineage>
        <taxon>Eukaryota</taxon>
        <taxon>Metazoa</taxon>
        <taxon>Spiralia</taxon>
        <taxon>Gnathifera</taxon>
        <taxon>Rotifera</taxon>
        <taxon>Eurotatoria</taxon>
        <taxon>Monogononta</taxon>
        <taxon>Pseudotrocha</taxon>
        <taxon>Ploima</taxon>
        <taxon>Brachionidae</taxon>
        <taxon>Brachionus</taxon>
    </lineage>
</organism>
<feature type="transmembrane region" description="Helical" evidence="1">
    <location>
        <begin position="538"/>
        <end position="569"/>
    </location>
</feature>
<dbReference type="PANTHER" id="PTHR21274">
    <property type="entry name" value="MECKELIN"/>
    <property type="match status" value="1"/>
</dbReference>
<keyword evidence="1" id="KW-1133">Transmembrane helix</keyword>
<keyword evidence="2" id="KW-0732">Signal</keyword>
<evidence type="ECO:0008006" key="5">
    <source>
        <dbReference type="Google" id="ProtNLM"/>
    </source>
</evidence>
<sequence>MNSKRISIVLKFFFTIINLVSSQITSLSTFTISKPSDCLVSQYYDTTRLTCKPCPANSQQANSFDCKCNQDYFAKYDNGGGSLECEKCPDGQIQSRDSFSCITCDTDCKNCDLTTSYITDTGLDGNKLTAYRCIKCDSRDSKLNKNSCNTCFPLIFSLQDENINTLTCDANFLVYNSVLVNNDGSVVPSEYTYNVQFGTELILSDYFKTNLIPAHTQCKKATRRNATACQHLANMCMLNQYTSLVEVGFDPCRALNLLKPTGIQESIYWGDLIPWITYPQSYATYISNYENYGLGNNKFLKLNFDNKCKSAQFGFYANEYKLDGTFVQNSPVEISKFQLCNYLSDSFYLASKISPFSATNYIQTCNLSVSTLLEFGKDPKIYELYLKFENGSSLLPIPVKILNYKIGNNEVNRGSERDQVLHRRFFMVESLSSKQTNLGQPKYIRYAKSFKINFQLIKNQYEGKIYPPVVEIDYDFVSTDNLDKTLGITFEIFYSSNFETQDLAMWITAGILCAASFIWAFFRTLVWNRRSGKLAPDLITLFKFVMFLCSAIGNVFFLVLIAGSIYWLIFYKGQNIAYLILPTSSQESVFIVMVVISFVLKLIDVIHLIFTQTSYDIFFIDWERPKSDTPTLINQLIPQIVSGDRTKENDKENLIKNELMEYNKISCWRTLFVANEWNELQTFRKIDPLIQLIGVLFFLKVINLEALTTADCNTSITRDPNEYQAVYSGILRIAMASSMYLGIGLFQYVFYIFFYIRCISDKIGQFVDFCSVSNISMFIMTHTQYGYYIHGRSPHGYSDVSMQQMSKALSREENDITGKRGLGQDSDQQTFAISISSKLSNEYSKVMIPIFEKKTIRKSSAFTGTEFEKRILAYSHLNKFLMGFIDNILRNLKYKIIRRNFLENILNMEFKEPIKTGYFYADENKGFERALFSGQERKLFVFDLITFLFVDYFAKNYVLAAFCVFIVVKIYNGLRNDLGRRNISRKTLVDKRFLI</sequence>
<keyword evidence="4" id="KW-1185">Reference proteome</keyword>
<dbReference type="AlphaFoldDB" id="A0A813M960"/>
<protein>
    <recommendedName>
        <fullName evidence="5">Meckelin</fullName>
    </recommendedName>
</protein>
<feature type="transmembrane region" description="Helical" evidence="1">
    <location>
        <begin position="589"/>
        <end position="610"/>
    </location>
</feature>
<feature type="signal peptide" evidence="2">
    <location>
        <begin position="1"/>
        <end position="22"/>
    </location>
</feature>
<proteinExistence type="predicted"/>
<evidence type="ECO:0000256" key="1">
    <source>
        <dbReference type="SAM" id="Phobius"/>
    </source>
</evidence>
<evidence type="ECO:0000313" key="4">
    <source>
        <dbReference type="Proteomes" id="UP000663879"/>
    </source>
</evidence>
<reference evidence="3" key="1">
    <citation type="submission" date="2021-02" db="EMBL/GenBank/DDBJ databases">
        <authorList>
            <person name="Nowell W R."/>
        </authorList>
    </citation>
    <scope>NUCLEOTIDE SEQUENCE</scope>
    <source>
        <strain evidence="3">Ploen Becks lab</strain>
    </source>
</reference>
<dbReference type="Pfam" id="PF09773">
    <property type="entry name" value="Meckelin"/>
    <property type="match status" value="1"/>
</dbReference>
<feature type="transmembrane region" description="Helical" evidence="1">
    <location>
        <begin position="939"/>
        <end position="968"/>
    </location>
</feature>
<feature type="transmembrane region" description="Helical" evidence="1">
    <location>
        <begin position="503"/>
        <end position="526"/>
    </location>
</feature>
<dbReference type="EMBL" id="CAJNOC010000099">
    <property type="protein sequence ID" value="CAF0714886.1"/>
    <property type="molecule type" value="Genomic_DNA"/>
</dbReference>
<keyword evidence="1" id="KW-0812">Transmembrane</keyword>
<comment type="caution">
    <text evidence="3">The sequence shown here is derived from an EMBL/GenBank/DDBJ whole genome shotgun (WGS) entry which is preliminary data.</text>
</comment>
<dbReference type="GO" id="GO:0060271">
    <property type="term" value="P:cilium assembly"/>
    <property type="evidence" value="ECO:0007669"/>
    <property type="project" value="InterPro"/>
</dbReference>
<evidence type="ECO:0000313" key="3">
    <source>
        <dbReference type="EMBL" id="CAF0714886.1"/>
    </source>
</evidence>
<feature type="chain" id="PRO_5032947870" description="Meckelin" evidence="2">
    <location>
        <begin position="23"/>
        <end position="995"/>
    </location>
</feature>
<dbReference type="PANTHER" id="PTHR21274:SF0">
    <property type="entry name" value="MECKELIN"/>
    <property type="match status" value="1"/>
</dbReference>
<feature type="transmembrane region" description="Helical" evidence="1">
    <location>
        <begin position="730"/>
        <end position="756"/>
    </location>
</feature>
<dbReference type="OrthoDB" id="419138at2759"/>
<dbReference type="GO" id="GO:0036038">
    <property type="term" value="C:MKS complex"/>
    <property type="evidence" value="ECO:0007669"/>
    <property type="project" value="InterPro"/>
</dbReference>
<name>A0A813M960_9BILA</name>
<accession>A0A813M960</accession>
<gene>
    <name evidence="3" type="ORF">OXX778_LOCUS1521</name>
</gene>
<evidence type="ECO:0000256" key="2">
    <source>
        <dbReference type="SAM" id="SignalP"/>
    </source>
</evidence>
<dbReference type="InterPro" id="IPR019170">
    <property type="entry name" value="Meckelin"/>
</dbReference>
<keyword evidence="1" id="KW-0472">Membrane</keyword>